<comment type="similarity">
    <text evidence="1">Belongs to the polysaccharide synthase family.</text>
</comment>
<dbReference type="PANTHER" id="PTHR43318:SF1">
    <property type="entry name" value="POLYSACCHARIDE BIOSYNTHESIS PROTEIN EPSC-RELATED"/>
    <property type="match status" value="1"/>
</dbReference>
<evidence type="ECO:0000256" key="2">
    <source>
        <dbReference type="SAM" id="Phobius"/>
    </source>
</evidence>
<evidence type="ECO:0000259" key="3">
    <source>
        <dbReference type="Pfam" id="PF02719"/>
    </source>
</evidence>
<accession>A0ABP9B778</accession>
<dbReference type="RefSeq" id="WP_345444851.1">
    <property type="nucleotide sequence ID" value="NZ_BAABKP010000001.1"/>
</dbReference>
<comment type="caution">
    <text evidence="4">The sequence shown here is derived from an EMBL/GenBank/DDBJ whole genome shotgun (WGS) entry which is preliminary data.</text>
</comment>
<evidence type="ECO:0000256" key="1">
    <source>
        <dbReference type="ARBA" id="ARBA00007430"/>
    </source>
</evidence>
<dbReference type="Pfam" id="PF02719">
    <property type="entry name" value="Polysacc_synt_2"/>
    <property type="match status" value="1"/>
</dbReference>
<name>A0ABP9B778_9MICC</name>
<dbReference type="EMBL" id="BAABKP010000001">
    <property type="protein sequence ID" value="GAA4791678.1"/>
    <property type="molecule type" value="Genomic_DNA"/>
</dbReference>
<dbReference type="PANTHER" id="PTHR43318">
    <property type="entry name" value="UDP-N-ACETYLGLUCOSAMINE 4,6-DEHYDRATASE"/>
    <property type="match status" value="1"/>
</dbReference>
<dbReference type="SUPFAM" id="SSF51735">
    <property type="entry name" value="NAD(P)-binding Rossmann-fold domains"/>
    <property type="match status" value="2"/>
</dbReference>
<organism evidence="4 5">
    <name type="scientific">Rothia endophytica</name>
    <dbReference type="NCBI Taxonomy" id="1324766"/>
    <lineage>
        <taxon>Bacteria</taxon>
        <taxon>Bacillati</taxon>
        <taxon>Actinomycetota</taxon>
        <taxon>Actinomycetes</taxon>
        <taxon>Micrococcales</taxon>
        <taxon>Micrococcaceae</taxon>
        <taxon>Rothia</taxon>
    </lineage>
</organism>
<keyword evidence="2" id="KW-0812">Transmembrane</keyword>
<keyword evidence="2" id="KW-0472">Membrane</keyword>
<dbReference type="InterPro" id="IPR036291">
    <property type="entry name" value="NAD(P)-bd_dom_sf"/>
</dbReference>
<reference evidence="5" key="1">
    <citation type="journal article" date="2019" name="Int. J. Syst. Evol. Microbiol.">
        <title>The Global Catalogue of Microorganisms (GCM) 10K type strain sequencing project: providing services to taxonomists for standard genome sequencing and annotation.</title>
        <authorList>
            <consortium name="The Broad Institute Genomics Platform"/>
            <consortium name="The Broad Institute Genome Sequencing Center for Infectious Disease"/>
            <person name="Wu L."/>
            <person name="Ma J."/>
        </authorList>
    </citation>
    <scope>NUCLEOTIDE SEQUENCE [LARGE SCALE GENOMIC DNA]</scope>
    <source>
        <strain evidence="5">JCM 18541</strain>
    </source>
</reference>
<protein>
    <submittedName>
        <fullName evidence="4">Nucleoside-diphosphate sugar epimerase/dehydratase</fullName>
    </submittedName>
</protein>
<keyword evidence="2" id="KW-1133">Transmembrane helix</keyword>
<keyword evidence="5" id="KW-1185">Reference proteome</keyword>
<feature type="transmembrane region" description="Helical" evidence="2">
    <location>
        <begin position="61"/>
        <end position="84"/>
    </location>
</feature>
<dbReference type="CDD" id="cd05237">
    <property type="entry name" value="UDP_invert_4-6DH_SDR_e"/>
    <property type="match status" value="1"/>
</dbReference>
<evidence type="ECO:0000313" key="5">
    <source>
        <dbReference type="Proteomes" id="UP001500187"/>
    </source>
</evidence>
<dbReference type="Gene3D" id="3.40.50.720">
    <property type="entry name" value="NAD(P)-binding Rossmann-like Domain"/>
    <property type="match status" value="2"/>
</dbReference>
<dbReference type="Pfam" id="PF13727">
    <property type="entry name" value="CoA_binding_3"/>
    <property type="match status" value="1"/>
</dbReference>
<dbReference type="InterPro" id="IPR051203">
    <property type="entry name" value="Polysaccharide_Synthase-Rel"/>
</dbReference>
<feature type="transmembrane region" description="Helical" evidence="2">
    <location>
        <begin position="30"/>
        <end position="49"/>
    </location>
</feature>
<sequence length="620" mass="68716">MAKEASLQTASMPVLPNTYERKTWWKYIQMGLDSVAWLVALPVAFILRYGLDIGQIDGSGLALIASLAVVLQLGFGLCAGLYRDRYSYGSFHEGRILYPLVVANVITIQFVLLLSARHIGVPRSVVIIAFPIAILLMMGLRYVKRMYEDHTNRPDLDSSEPVIVFGAGFLGRNVVSNLMSDPKSKYRPVAIVDDDPSMRNARIHSVHVAGESAELPQLVKRLHVSKVLIAIGDNISERRLMRVTQAMKELGVETLRITSAIPDISGIKGEELANNDRYLLENIRGKIDYQINRDAIASYVKGKRVLVTGAGGSIGSELCRQLSKYAPAELMMLDRDESLLMDTKYSLTGLSSLDDRSIVLADVRDADAIRAVFLERQPQVVFHAAALKHVSALEAYPKEAYKTNVLGTGNVLKAASEVDVEVFVNVSTDKAADPTTALGQSKRTAEMLTSWYGQQTGKKYVSVRFGNVFGSRGSIKPLFTQQIQDGGPITVTHEEATRFFMLISDACLLVMLAGHIGDSGEVLVLDMGKPVSILKIAEHMRRMYERYDVEIDIIGLRPGEKKDEVLFGAGEEARRSELNPYILHAKAPVQAPSELDYALWFRNYREHRGYERIDHAGQGE</sequence>
<dbReference type="InterPro" id="IPR003869">
    <property type="entry name" value="Polysac_CapD-like"/>
</dbReference>
<proteinExistence type="inferred from homology"/>
<feature type="domain" description="Polysaccharide biosynthesis protein CapD-like" evidence="3">
    <location>
        <begin position="305"/>
        <end position="581"/>
    </location>
</feature>
<feature type="transmembrane region" description="Helical" evidence="2">
    <location>
        <begin position="125"/>
        <end position="143"/>
    </location>
</feature>
<dbReference type="Proteomes" id="UP001500187">
    <property type="component" value="Unassembled WGS sequence"/>
</dbReference>
<feature type="transmembrane region" description="Helical" evidence="2">
    <location>
        <begin position="96"/>
        <end position="119"/>
    </location>
</feature>
<evidence type="ECO:0000313" key="4">
    <source>
        <dbReference type="EMBL" id="GAA4791678.1"/>
    </source>
</evidence>
<gene>
    <name evidence="4" type="ORF">GCM10023352_07380</name>
</gene>